<accession>A0A0X7JZF8</accession>
<protein>
    <submittedName>
        <fullName evidence="2">Conjugal transfer protein</fullName>
    </submittedName>
</protein>
<evidence type="ECO:0000313" key="2">
    <source>
        <dbReference type="EMBL" id="KWU48831.1"/>
    </source>
</evidence>
<feature type="compositionally biased region" description="Basic and acidic residues" evidence="1">
    <location>
        <begin position="123"/>
        <end position="134"/>
    </location>
</feature>
<gene>
    <name evidence="2" type="ORF">AWV77_19905</name>
</gene>
<dbReference type="Pfam" id="PF11920">
    <property type="entry name" value="DUF3438"/>
    <property type="match status" value="1"/>
</dbReference>
<proteinExistence type="predicted"/>
<dbReference type="RefSeq" id="WP_060755892.1">
    <property type="nucleotide sequence ID" value="NZ_LRMR01000030.1"/>
</dbReference>
<evidence type="ECO:0000256" key="1">
    <source>
        <dbReference type="SAM" id="MobiDB-lite"/>
    </source>
</evidence>
<dbReference type="AlphaFoldDB" id="A0A0X7JZF8"/>
<comment type="caution">
    <text evidence="2">The sequence shown here is derived from an EMBL/GenBank/DDBJ whole genome shotgun (WGS) entry which is preliminary data.</text>
</comment>
<dbReference type="OrthoDB" id="7064293at2"/>
<dbReference type="NCBIfam" id="TIGR03749">
    <property type="entry name" value="conj_TIGR03749"/>
    <property type="match status" value="1"/>
</dbReference>
<sequence>MRRLRFALPLWLGCAVAHAVEIMPWERLPLSVPLQVGQERVLFIDRNVRVGVPRSLTDTLRIQSTGGALYLRASAPIAPIRLQLQDVQSGEIILIDIAALDAEDQPPLEPVRIVKAVAAPKYHGEGSSHAKDAGSTDENLAKSPSERRDTPLPVVLTRYAAQSLYAPLRTLEPLSGVFQIKQRAVNDLSHLLPTQPVEASLLGAWQLEDHIVTAIKLRNTSNILLHLDPRALQGDFLTATFQHNNLGPTGLATDTTVVYLVTRGKNLAQALAPAISQIDASPSLNSNQGDPHAE</sequence>
<reference evidence="3" key="1">
    <citation type="submission" date="2016-01" db="EMBL/GenBank/DDBJ databases">
        <authorList>
            <person name="Gamez R.M."/>
            <person name="Rodriguez F."/>
            <person name="Bernal J.F."/>
            <person name="Agarwala R."/>
            <person name="Landsman D."/>
            <person name="Marino-Ramirez L."/>
        </authorList>
    </citation>
    <scope>NUCLEOTIDE SEQUENCE [LARGE SCALE GENOMIC DNA]</scope>
    <source>
        <strain evidence="3">Ps006</strain>
    </source>
</reference>
<dbReference type="Proteomes" id="UP000067111">
    <property type="component" value="Unassembled WGS sequence"/>
</dbReference>
<evidence type="ECO:0000313" key="3">
    <source>
        <dbReference type="Proteomes" id="UP000067111"/>
    </source>
</evidence>
<dbReference type="EMBL" id="LRMR01000030">
    <property type="protein sequence ID" value="KWU48831.1"/>
    <property type="molecule type" value="Genomic_DNA"/>
</dbReference>
<feature type="region of interest" description="Disordered" evidence="1">
    <location>
        <begin position="123"/>
        <end position="148"/>
    </location>
</feature>
<dbReference type="InterPro" id="IPR021844">
    <property type="entry name" value="Integr_conj_element_PFL4704"/>
</dbReference>
<organism evidence="2 3">
    <name type="scientific">Pseudomonas palleroniana</name>
    <dbReference type="NCBI Taxonomy" id="191390"/>
    <lineage>
        <taxon>Bacteria</taxon>
        <taxon>Pseudomonadati</taxon>
        <taxon>Pseudomonadota</taxon>
        <taxon>Gammaproteobacteria</taxon>
        <taxon>Pseudomonadales</taxon>
        <taxon>Pseudomonadaceae</taxon>
        <taxon>Pseudomonas</taxon>
    </lineage>
</organism>
<name>A0A0X7JZF8_9PSED</name>